<comment type="caution">
    <text evidence="2">The sequence shown here is derived from an EMBL/GenBank/DDBJ whole genome shotgun (WGS) entry which is preliminary data.</text>
</comment>
<protein>
    <recommendedName>
        <fullName evidence="4">ParB/Sulfiredoxin domain-containing protein</fullName>
    </recommendedName>
</protein>
<evidence type="ECO:0000313" key="3">
    <source>
        <dbReference type="Proteomes" id="UP000242188"/>
    </source>
</evidence>
<reference evidence="2 3" key="1">
    <citation type="journal article" date="2017" name="Nat. Ecol. Evol.">
        <title>Scallop genome provides insights into evolution of bilaterian karyotype and development.</title>
        <authorList>
            <person name="Wang S."/>
            <person name="Zhang J."/>
            <person name="Jiao W."/>
            <person name="Li J."/>
            <person name="Xun X."/>
            <person name="Sun Y."/>
            <person name="Guo X."/>
            <person name="Huan P."/>
            <person name="Dong B."/>
            <person name="Zhang L."/>
            <person name="Hu X."/>
            <person name="Sun X."/>
            <person name="Wang J."/>
            <person name="Zhao C."/>
            <person name="Wang Y."/>
            <person name="Wang D."/>
            <person name="Huang X."/>
            <person name="Wang R."/>
            <person name="Lv J."/>
            <person name="Li Y."/>
            <person name="Zhang Z."/>
            <person name="Liu B."/>
            <person name="Lu W."/>
            <person name="Hui Y."/>
            <person name="Liang J."/>
            <person name="Zhou Z."/>
            <person name="Hou R."/>
            <person name="Li X."/>
            <person name="Liu Y."/>
            <person name="Li H."/>
            <person name="Ning X."/>
            <person name="Lin Y."/>
            <person name="Zhao L."/>
            <person name="Xing Q."/>
            <person name="Dou J."/>
            <person name="Li Y."/>
            <person name="Mao J."/>
            <person name="Guo H."/>
            <person name="Dou H."/>
            <person name="Li T."/>
            <person name="Mu C."/>
            <person name="Jiang W."/>
            <person name="Fu Q."/>
            <person name="Fu X."/>
            <person name="Miao Y."/>
            <person name="Liu J."/>
            <person name="Yu Q."/>
            <person name="Li R."/>
            <person name="Liao H."/>
            <person name="Li X."/>
            <person name="Kong Y."/>
            <person name="Jiang Z."/>
            <person name="Chourrout D."/>
            <person name="Li R."/>
            <person name="Bao Z."/>
        </authorList>
    </citation>
    <scope>NUCLEOTIDE SEQUENCE [LARGE SCALE GENOMIC DNA]</scope>
    <source>
        <strain evidence="2 3">PY_sf001</strain>
    </source>
</reference>
<dbReference type="AlphaFoldDB" id="A0A210PVQ3"/>
<accession>A0A210PVQ3</accession>
<gene>
    <name evidence="2" type="ORF">KP79_PYT19988</name>
</gene>
<dbReference type="EMBL" id="NEDP02005460">
    <property type="protein sequence ID" value="OWF40554.1"/>
    <property type="molecule type" value="Genomic_DNA"/>
</dbReference>
<feature type="region of interest" description="Disordered" evidence="1">
    <location>
        <begin position="158"/>
        <end position="187"/>
    </location>
</feature>
<evidence type="ECO:0008006" key="4">
    <source>
        <dbReference type="Google" id="ProtNLM"/>
    </source>
</evidence>
<evidence type="ECO:0000256" key="1">
    <source>
        <dbReference type="SAM" id="MobiDB-lite"/>
    </source>
</evidence>
<dbReference type="OrthoDB" id="415230at2759"/>
<proteinExistence type="predicted"/>
<keyword evidence="3" id="KW-1185">Reference proteome</keyword>
<organism evidence="2 3">
    <name type="scientific">Mizuhopecten yessoensis</name>
    <name type="common">Japanese scallop</name>
    <name type="synonym">Patinopecten yessoensis</name>
    <dbReference type="NCBI Taxonomy" id="6573"/>
    <lineage>
        <taxon>Eukaryota</taxon>
        <taxon>Metazoa</taxon>
        <taxon>Spiralia</taxon>
        <taxon>Lophotrochozoa</taxon>
        <taxon>Mollusca</taxon>
        <taxon>Bivalvia</taxon>
        <taxon>Autobranchia</taxon>
        <taxon>Pteriomorphia</taxon>
        <taxon>Pectinida</taxon>
        <taxon>Pectinoidea</taxon>
        <taxon>Pectinidae</taxon>
        <taxon>Mizuhopecten</taxon>
    </lineage>
</organism>
<dbReference type="Proteomes" id="UP000242188">
    <property type="component" value="Unassembled WGS sequence"/>
</dbReference>
<sequence>MTMGVEHMRPSELRFTHNSVSYKFTDGHTLDETFRQLLNDELRIARGEMPPLVAMHYNGHWFVVRGNRRLYLLRKLEEVGKFQTVKVVKREFEETLFNKQFTSQNMGTSIRIRGDPFIEEKLRQCINDWQNSRTRPHSTSSASTRMYGLGGSPNFSTSNYSYSPPPRASPVRSYTPPPRIQPAKQDDSWCVIL</sequence>
<evidence type="ECO:0000313" key="2">
    <source>
        <dbReference type="EMBL" id="OWF40554.1"/>
    </source>
</evidence>
<name>A0A210PVQ3_MIZYE</name>